<keyword evidence="3" id="KW-0547">Nucleotide-binding</keyword>
<keyword evidence="3" id="KW-0067">ATP-binding</keyword>
<reference evidence="3 4" key="1">
    <citation type="submission" date="2020-02" db="EMBL/GenBank/DDBJ databases">
        <title>Whole-genome analyses of novel actinobacteria.</title>
        <authorList>
            <person name="Sahin N."/>
        </authorList>
    </citation>
    <scope>NUCLEOTIDE SEQUENCE [LARGE SCALE GENOMIC DNA]</scope>
    <source>
        <strain evidence="3 4">A7024</strain>
    </source>
</reference>
<gene>
    <name evidence="3" type="ORF">G5C51_01670</name>
</gene>
<accession>A0A6G4TRZ0</accession>
<dbReference type="InterPro" id="IPR003594">
    <property type="entry name" value="HATPase_dom"/>
</dbReference>
<dbReference type="GO" id="GO:0004674">
    <property type="term" value="F:protein serine/threonine kinase activity"/>
    <property type="evidence" value="ECO:0007669"/>
    <property type="project" value="UniProtKB-KW"/>
</dbReference>
<sequence length="114" mass="12513">MSRARDVAETFLADLKRARPPNSRAAVDDVLLVVSELAANSVRHAPGPFVLTLRDPGDAVHITVRDTSPEFPRLRPMDRFGKGGIGWNLIRLLASNSYVVAEPDGKSVHAFLPW</sequence>
<keyword evidence="1" id="KW-0418">Kinase</keyword>
<dbReference type="InterPro" id="IPR036890">
    <property type="entry name" value="HATPase_C_sf"/>
</dbReference>
<feature type="domain" description="Histidine kinase/HSP90-like ATPase" evidence="2">
    <location>
        <begin position="7"/>
        <end position="108"/>
    </location>
</feature>
<proteinExistence type="predicted"/>
<dbReference type="Pfam" id="PF13581">
    <property type="entry name" value="HATPase_c_2"/>
    <property type="match status" value="1"/>
</dbReference>
<keyword evidence="4" id="KW-1185">Reference proteome</keyword>
<dbReference type="PANTHER" id="PTHR35526:SF3">
    <property type="entry name" value="ANTI-SIGMA-F FACTOR RSBW"/>
    <property type="match status" value="1"/>
</dbReference>
<evidence type="ECO:0000259" key="2">
    <source>
        <dbReference type="Pfam" id="PF13581"/>
    </source>
</evidence>
<organism evidence="3 4">
    <name type="scientific">Streptomyces coryli</name>
    <dbReference type="NCBI Taxonomy" id="1128680"/>
    <lineage>
        <taxon>Bacteria</taxon>
        <taxon>Bacillati</taxon>
        <taxon>Actinomycetota</taxon>
        <taxon>Actinomycetes</taxon>
        <taxon>Kitasatosporales</taxon>
        <taxon>Streptomycetaceae</taxon>
        <taxon>Streptomyces</taxon>
    </lineage>
</organism>
<dbReference type="Proteomes" id="UP000481583">
    <property type="component" value="Unassembled WGS sequence"/>
</dbReference>
<keyword evidence="1" id="KW-0723">Serine/threonine-protein kinase</keyword>
<dbReference type="AlphaFoldDB" id="A0A6G4TRZ0"/>
<dbReference type="PANTHER" id="PTHR35526">
    <property type="entry name" value="ANTI-SIGMA-F FACTOR RSBW-RELATED"/>
    <property type="match status" value="1"/>
</dbReference>
<dbReference type="InterPro" id="IPR050267">
    <property type="entry name" value="Anti-sigma-factor_SerPK"/>
</dbReference>
<comment type="caution">
    <text evidence="3">The sequence shown here is derived from an EMBL/GenBank/DDBJ whole genome shotgun (WGS) entry which is preliminary data.</text>
</comment>
<evidence type="ECO:0000313" key="3">
    <source>
        <dbReference type="EMBL" id="NGN62614.1"/>
    </source>
</evidence>
<evidence type="ECO:0000256" key="1">
    <source>
        <dbReference type="ARBA" id="ARBA00022527"/>
    </source>
</evidence>
<dbReference type="CDD" id="cd16936">
    <property type="entry name" value="HATPase_RsbW-like"/>
    <property type="match status" value="1"/>
</dbReference>
<evidence type="ECO:0000313" key="4">
    <source>
        <dbReference type="Proteomes" id="UP000481583"/>
    </source>
</evidence>
<dbReference type="GO" id="GO:0005524">
    <property type="term" value="F:ATP binding"/>
    <property type="evidence" value="ECO:0007669"/>
    <property type="project" value="UniProtKB-KW"/>
</dbReference>
<protein>
    <submittedName>
        <fullName evidence="3">ATP-binding protein</fullName>
    </submittedName>
</protein>
<keyword evidence="1" id="KW-0808">Transferase</keyword>
<dbReference type="EMBL" id="JAAKZV010000003">
    <property type="protein sequence ID" value="NGN62614.1"/>
    <property type="molecule type" value="Genomic_DNA"/>
</dbReference>
<dbReference type="Gene3D" id="3.30.565.10">
    <property type="entry name" value="Histidine kinase-like ATPase, C-terminal domain"/>
    <property type="match status" value="1"/>
</dbReference>
<name>A0A6G4TRZ0_9ACTN</name>
<dbReference type="SUPFAM" id="SSF55874">
    <property type="entry name" value="ATPase domain of HSP90 chaperone/DNA topoisomerase II/histidine kinase"/>
    <property type="match status" value="1"/>
</dbReference>